<evidence type="ECO:0000256" key="2">
    <source>
        <dbReference type="ARBA" id="ARBA00023157"/>
    </source>
</evidence>
<dbReference type="PANTHER" id="PTHR24276:SF98">
    <property type="entry name" value="FI18310P1-RELATED"/>
    <property type="match status" value="1"/>
</dbReference>
<evidence type="ECO:0000256" key="1">
    <source>
        <dbReference type="ARBA" id="ARBA00007664"/>
    </source>
</evidence>
<feature type="chain" id="PRO_5037319897" evidence="3">
    <location>
        <begin position="30"/>
        <end position="298"/>
    </location>
</feature>
<dbReference type="Pfam" id="PF00089">
    <property type="entry name" value="Trypsin"/>
    <property type="match status" value="1"/>
</dbReference>
<evidence type="ECO:0000313" key="5">
    <source>
        <dbReference type="EMBL" id="MBG0568172.1"/>
    </source>
</evidence>
<dbReference type="SUPFAM" id="SSF50494">
    <property type="entry name" value="Trypsin-like serine proteases"/>
    <property type="match status" value="1"/>
</dbReference>
<dbReference type="PANTHER" id="PTHR24276">
    <property type="entry name" value="POLYSERASE-RELATED"/>
    <property type="match status" value="1"/>
</dbReference>
<evidence type="ECO:0000256" key="3">
    <source>
        <dbReference type="SAM" id="SignalP"/>
    </source>
</evidence>
<comment type="similarity">
    <text evidence="1">Belongs to the peptidase S1 family.</text>
</comment>
<dbReference type="Proteomes" id="UP000598146">
    <property type="component" value="Unassembled WGS sequence"/>
</dbReference>
<keyword evidence="5" id="KW-0645">Protease</keyword>
<dbReference type="InterPro" id="IPR001314">
    <property type="entry name" value="Peptidase_S1A"/>
</dbReference>
<dbReference type="AlphaFoldDB" id="A0A931CHL8"/>
<dbReference type="RefSeq" id="WP_196419949.1">
    <property type="nucleotide sequence ID" value="NZ_JADQTO010000035.1"/>
</dbReference>
<proteinExistence type="inferred from homology"/>
<sequence length="298" mass="31275">MKRLKATLAVTGGIAVAATVITVTPSANAIVGGDSVVTDGITPQPAVVKLFGGDRGFLDQTDVCSGTLISPTWVLTAQHCTNKADVQGDPWQSDEMTVAFRRGAGNAAYERTPVEIIRMPNYLQEPGGDDIALLRLDPPVSDIAPIPVLDGNAFASVTSIDRFGFGLSKEPSWRNQWVNHGQGPSDVYDVRRSTESVLPWEQAATIVPACPQEDTRGCWIDGNTLLTVDIGEGHSAKGDSGGPALVTVAGGGYAIAGVTQGSASADGKHYGFSNRVDTHSRAFDFVARNVGVMAVARP</sequence>
<dbReference type="Gene3D" id="2.40.10.10">
    <property type="entry name" value="Trypsin-like serine proteases"/>
    <property type="match status" value="1"/>
</dbReference>
<dbReference type="GO" id="GO:0006508">
    <property type="term" value="P:proteolysis"/>
    <property type="evidence" value="ECO:0007669"/>
    <property type="project" value="UniProtKB-KW"/>
</dbReference>
<evidence type="ECO:0000259" key="4">
    <source>
        <dbReference type="PROSITE" id="PS50240"/>
    </source>
</evidence>
<dbReference type="InterPro" id="IPR043504">
    <property type="entry name" value="Peptidase_S1_PA_chymotrypsin"/>
</dbReference>
<dbReference type="PRINTS" id="PR00722">
    <property type="entry name" value="CHYMOTRYPSIN"/>
</dbReference>
<feature type="signal peptide" evidence="3">
    <location>
        <begin position="1"/>
        <end position="29"/>
    </location>
</feature>
<keyword evidence="2" id="KW-1015">Disulfide bond</keyword>
<dbReference type="InterPro" id="IPR001254">
    <property type="entry name" value="Trypsin_dom"/>
</dbReference>
<name>A0A931CHL8_9ACTN</name>
<dbReference type="InterPro" id="IPR050430">
    <property type="entry name" value="Peptidase_S1"/>
</dbReference>
<accession>A0A931CHL8</accession>
<reference evidence="5" key="1">
    <citation type="submission" date="2020-11" db="EMBL/GenBank/DDBJ databases">
        <title>Isolation and identification of active actinomycetes.</title>
        <authorList>
            <person name="Sun X."/>
        </authorList>
    </citation>
    <scope>NUCLEOTIDE SEQUENCE</scope>
    <source>
        <strain evidence="5">NEAU-A11</strain>
    </source>
</reference>
<comment type="caution">
    <text evidence="5">The sequence shown here is derived from an EMBL/GenBank/DDBJ whole genome shotgun (WGS) entry which is preliminary data.</text>
</comment>
<keyword evidence="5" id="KW-0378">Hydrolase</keyword>
<dbReference type="GO" id="GO:0004252">
    <property type="term" value="F:serine-type endopeptidase activity"/>
    <property type="evidence" value="ECO:0007669"/>
    <property type="project" value="InterPro"/>
</dbReference>
<gene>
    <name evidence="5" type="ORF">I4J89_42755</name>
</gene>
<feature type="domain" description="Peptidase S1" evidence="4">
    <location>
        <begin position="30"/>
        <end position="291"/>
    </location>
</feature>
<dbReference type="PROSITE" id="PS50240">
    <property type="entry name" value="TRYPSIN_DOM"/>
    <property type="match status" value="1"/>
</dbReference>
<keyword evidence="3" id="KW-0732">Signal</keyword>
<dbReference type="SMART" id="SM00020">
    <property type="entry name" value="Tryp_SPc"/>
    <property type="match status" value="1"/>
</dbReference>
<organism evidence="5 6">
    <name type="scientific">Actinoplanes aureus</name>
    <dbReference type="NCBI Taxonomy" id="2792083"/>
    <lineage>
        <taxon>Bacteria</taxon>
        <taxon>Bacillati</taxon>
        <taxon>Actinomycetota</taxon>
        <taxon>Actinomycetes</taxon>
        <taxon>Micromonosporales</taxon>
        <taxon>Micromonosporaceae</taxon>
        <taxon>Actinoplanes</taxon>
    </lineage>
</organism>
<dbReference type="EMBL" id="JADQTO010000035">
    <property type="protein sequence ID" value="MBG0568172.1"/>
    <property type="molecule type" value="Genomic_DNA"/>
</dbReference>
<keyword evidence="6" id="KW-1185">Reference proteome</keyword>
<dbReference type="InterPro" id="IPR009003">
    <property type="entry name" value="Peptidase_S1_PA"/>
</dbReference>
<evidence type="ECO:0000313" key="6">
    <source>
        <dbReference type="Proteomes" id="UP000598146"/>
    </source>
</evidence>
<protein>
    <submittedName>
        <fullName evidence="5">Trypsin-like serine protease</fullName>
    </submittedName>
</protein>